<dbReference type="EMBL" id="JALZ01000034">
    <property type="protein sequence ID" value="ETX13176.1"/>
    <property type="molecule type" value="Genomic_DNA"/>
</dbReference>
<evidence type="ECO:0000313" key="2">
    <source>
        <dbReference type="Proteomes" id="UP000022447"/>
    </source>
</evidence>
<evidence type="ECO:0008006" key="3">
    <source>
        <dbReference type="Google" id="ProtNLM"/>
    </source>
</evidence>
<sequence length="217" mass="23950">MIDLALRRSADVVLGNIRRVARWEDAESTPPFIPPEIPGTADVFDLESYLAMDDVLPAGRSVGYLKPIFNRAFLDRTGLRYDPQLRNGEDFHIILACLATGGRVIFDPVADYLYRARPGSVSHRMNLDHLDALMAADIRFAARHSDRLTDQSRALLARRRGDQARLGTSERVLHALKAGKAGPALANLAQHPGAAGMILGKLAEALGKRVFPERYLK</sequence>
<evidence type="ECO:0000313" key="1">
    <source>
        <dbReference type="EMBL" id="ETX13176.1"/>
    </source>
</evidence>
<comment type="caution">
    <text evidence="1">The sequence shown here is derived from an EMBL/GenBank/DDBJ whole genome shotgun (WGS) entry which is preliminary data.</text>
</comment>
<name>X7ED95_9RHOB</name>
<reference evidence="1 2" key="1">
    <citation type="submission" date="2014-01" db="EMBL/GenBank/DDBJ databases">
        <title>Roseivivax halodurans JCM 10272 Genome Sequencing.</title>
        <authorList>
            <person name="Lai Q."/>
            <person name="Li G."/>
            <person name="Shao Z."/>
        </authorList>
    </citation>
    <scope>NUCLEOTIDE SEQUENCE [LARGE SCALE GENOMIC DNA]</scope>
    <source>
        <strain evidence="1 2">JCM 10272</strain>
    </source>
</reference>
<dbReference type="AlphaFoldDB" id="X7ED95"/>
<protein>
    <recommendedName>
        <fullName evidence="3">Glycosyl transferase</fullName>
    </recommendedName>
</protein>
<organism evidence="1 2">
    <name type="scientific">Roseivivax halodurans JCM 10272</name>
    <dbReference type="NCBI Taxonomy" id="1449350"/>
    <lineage>
        <taxon>Bacteria</taxon>
        <taxon>Pseudomonadati</taxon>
        <taxon>Pseudomonadota</taxon>
        <taxon>Alphaproteobacteria</taxon>
        <taxon>Rhodobacterales</taxon>
        <taxon>Roseobacteraceae</taxon>
        <taxon>Roseivivax</taxon>
    </lineage>
</organism>
<dbReference type="STRING" id="1449350.OCH239_12970"/>
<dbReference type="InterPro" id="IPR029044">
    <property type="entry name" value="Nucleotide-diphossugar_trans"/>
</dbReference>
<proteinExistence type="predicted"/>
<dbReference type="eggNOG" id="COG1215">
    <property type="taxonomic scope" value="Bacteria"/>
</dbReference>
<accession>X7ED95</accession>
<dbReference type="SUPFAM" id="SSF53448">
    <property type="entry name" value="Nucleotide-diphospho-sugar transferases"/>
    <property type="match status" value="1"/>
</dbReference>
<dbReference type="Proteomes" id="UP000022447">
    <property type="component" value="Unassembled WGS sequence"/>
</dbReference>
<gene>
    <name evidence="1" type="ORF">OCH239_12970</name>
</gene>
<keyword evidence="2" id="KW-1185">Reference proteome</keyword>